<feature type="transmembrane region" description="Helical" evidence="7">
    <location>
        <begin position="162"/>
        <end position="188"/>
    </location>
</feature>
<feature type="transmembrane region" description="Helical" evidence="7">
    <location>
        <begin position="36"/>
        <end position="56"/>
    </location>
</feature>
<dbReference type="InterPro" id="IPR036938">
    <property type="entry name" value="PAP2/HPO_sf"/>
</dbReference>
<dbReference type="Gene3D" id="1.20.144.10">
    <property type="entry name" value="Phosphatidic acid phosphatase type 2/haloperoxidase"/>
    <property type="match status" value="1"/>
</dbReference>
<name>A0A7W7WBP3_9ACTN</name>
<evidence type="ECO:0000256" key="6">
    <source>
        <dbReference type="ARBA" id="ARBA00023136"/>
    </source>
</evidence>
<evidence type="ECO:0000313" key="10">
    <source>
        <dbReference type="Proteomes" id="UP000534286"/>
    </source>
</evidence>
<keyword evidence="2" id="KW-1003">Cell membrane</keyword>
<accession>A0A7W7WBP3</accession>
<dbReference type="Pfam" id="PF01569">
    <property type="entry name" value="PAP2"/>
    <property type="match status" value="1"/>
</dbReference>
<sequence length="209" mass="22847">MHNEIEDVPDISAEWYREITEFARTTPPWFQDLAEIGTEAVLLIFAALFLGAWWRARRGDDRTMALALLAPVAMVMSYLVSEIVKNTLRIDRPCRLVHGVVTIAGCPEYGDWSLPSNHATLAGATAVALAVAWRHTLLYVPVLAALGAFSRVFVGVHFPHDILAGLLLGAVVAPLVVLTLVAPATWLVRRVREHATLRPLVAGAGGDRR</sequence>
<feature type="domain" description="Phosphatidic acid phosphatase type 2/haloperoxidase" evidence="8">
    <location>
        <begin position="64"/>
        <end position="177"/>
    </location>
</feature>
<dbReference type="RefSeq" id="WP_184756724.1">
    <property type="nucleotide sequence ID" value="NZ_BAABEK010000033.1"/>
</dbReference>
<dbReference type="AlphaFoldDB" id="A0A7W7WBP3"/>
<gene>
    <name evidence="9" type="ORF">FHR32_004892</name>
</gene>
<keyword evidence="6 7" id="KW-0472">Membrane</keyword>
<dbReference type="Proteomes" id="UP000534286">
    <property type="component" value="Unassembled WGS sequence"/>
</dbReference>
<evidence type="ECO:0000259" key="8">
    <source>
        <dbReference type="SMART" id="SM00014"/>
    </source>
</evidence>
<dbReference type="PANTHER" id="PTHR14969">
    <property type="entry name" value="SPHINGOSINE-1-PHOSPHATE PHOSPHOHYDROLASE"/>
    <property type="match status" value="1"/>
</dbReference>
<keyword evidence="5 7" id="KW-1133">Transmembrane helix</keyword>
<dbReference type="GO" id="GO:0050380">
    <property type="term" value="F:undecaprenyl-diphosphatase activity"/>
    <property type="evidence" value="ECO:0007669"/>
    <property type="project" value="UniProtKB-EC"/>
</dbReference>
<comment type="subcellular location">
    <subcellularLocation>
        <location evidence="1">Cell membrane</location>
        <topology evidence="1">Multi-pass membrane protein</topology>
    </subcellularLocation>
</comment>
<evidence type="ECO:0000256" key="1">
    <source>
        <dbReference type="ARBA" id="ARBA00004651"/>
    </source>
</evidence>
<keyword evidence="10" id="KW-1185">Reference proteome</keyword>
<keyword evidence="4 9" id="KW-0378">Hydrolase</keyword>
<reference evidence="9 10" key="1">
    <citation type="submission" date="2020-08" db="EMBL/GenBank/DDBJ databases">
        <title>Sequencing the genomes of 1000 actinobacteria strains.</title>
        <authorList>
            <person name="Klenk H.-P."/>
        </authorList>
    </citation>
    <scope>NUCLEOTIDE SEQUENCE [LARGE SCALE GENOMIC DNA]</scope>
    <source>
        <strain evidence="9 10">DSM 43023</strain>
    </source>
</reference>
<comment type="caution">
    <text evidence="9">The sequence shown here is derived from an EMBL/GenBank/DDBJ whole genome shotgun (WGS) entry which is preliminary data.</text>
</comment>
<protein>
    <submittedName>
        <fullName evidence="9">Undecaprenyl-diphosphatase</fullName>
        <ecNumber evidence="9">3.6.1.27</ecNumber>
    </submittedName>
</protein>
<evidence type="ECO:0000256" key="2">
    <source>
        <dbReference type="ARBA" id="ARBA00022475"/>
    </source>
</evidence>
<evidence type="ECO:0000256" key="7">
    <source>
        <dbReference type="SAM" id="Phobius"/>
    </source>
</evidence>
<evidence type="ECO:0000256" key="5">
    <source>
        <dbReference type="ARBA" id="ARBA00022989"/>
    </source>
</evidence>
<feature type="transmembrane region" description="Helical" evidence="7">
    <location>
        <begin position="138"/>
        <end position="156"/>
    </location>
</feature>
<dbReference type="GO" id="GO:0005886">
    <property type="term" value="C:plasma membrane"/>
    <property type="evidence" value="ECO:0007669"/>
    <property type="project" value="UniProtKB-SubCell"/>
</dbReference>
<dbReference type="SMART" id="SM00014">
    <property type="entry name" value="acidPPc"/>
    <property type="match status" value="1"/>
</dbReference>
<dbReference type="EMBL" id="JACHJU010000002">
    <property type="protein sequence ID" value="MBB4940515.1"/>
    <property type="molecule type" value="Genomic_DNA"/>
</dbReference>
<dbReference type="PANTHER" id="PTHR14969:SF62">
    <property type="entry name" value="DECAPRENYLPHOSPHORYL-5-PHOSPHORIBOSE PHOSPHATASE RV3807C-RELATED"/>
    <property type="match status" value="1"/>
</dbReference>
<dbReference type="EC" id="3.6.1.27" evidence="9"/>
<evidence type="ECO:0000313" key="9">
    <source>
        <dbReference type="EMBL" id="MBB4940515.1"/>
    </source>
</evidence>
<organism evidence="9 10">
    <name type="scientific">Streptosporangium album</name>
    <dbReference type="NCBI Taxonomy" id="47479"/>
    <lineage>
        <taxon>Bacteria</taxon>
        <taxon>Bacillati</taxon>
        <taxon>Actinomycetota</taxon>
        <taxon>Actinomycetes</taxon>
        <taxon>Streptosporangiales</taxon>
        <taxon>Streptosporangiaceae</taxon>
        <taxon>Streptosporangium</taxon>
    </lineage>
</organism>
<evidence type="ECO:0000256" key="3">
    <source>
        <dbReference type="ARBA" id="ARBA00022692"/>
    </source>
</evidence>
<evidence type="ECO:0000256" key="4">
    <source>
        <dbReference type="ARBA" id="ARBA00022801"/>
    </source>
</evidence>
<dbReference type="InterPro" id="IPR000326">
    <property type="entry name" value="PAP2/HPO"/>
</dbReference>
<keyword evidence="3 7" id="KW-0812">Transmembrane</keyword>
<proteinExistence type="predicted"/>
<dbReference type="SUPFAM" id="SSF48317">
    <property type="entry name" value="Acid phosphatase/Vanadium-dependent haloperoxidase"/>
    <property type="match status" value="1"/>
</dbReference>